<sequence length="68" mass="8465">MKLTIKYLHNLDRPWLLKREHGKYRQHAHMRTKKDAIKVRQLIDLNKYPLCRDYKIAMQRLLTEEEFK</sequence>
<dbReference type="Proteomes" id="UP001549162">
    <property type="component" value="Unassembled WGS sequence"/>
</dbReference>
<organism evidence="1 2">
    <name type="scientific">Peptoniphilus olsenii</name>
    <dbReference type="NCBI Taxonomy" id="411570"/>
    <lineage>
        <taxon>Bacteria</taxon>
        <taxon>Bacillati</taxon>
        <taxon>Bacillota</taxon>
        <taxon>Tissierellia</taxon>
        <taxon>Tissierellales</taxon>
        <taxon>Peptoniphilaceae</taxon>
        <taxon>Peptoniphilus</taxon>
    </lineage>
</organism>
<evidence type="ECO:0000313" key="2">
    <source>
        <dbReference type="Proteomes" id="UP001549162"/>
    </source>
</evidence>
<gene>
    <name evidence="1" type="ORF">ABID14_000362</name>
</gene>
<evidence type="ECO:0000313" key="1">
    <source>
        <dbReference type="EMBL" id="MET3616742.1"/>
    </source>
</evidence>
<protein>
    <submittedName>
        <fullName evidence="1">Uncharacterized protein</fullName>
    </submittedName>
</protein>
<name>A0ABV2J7I6_9FIRM</name>
<dbReference type="EMBL" id="JBEPMA010000001">
    <property type="protein sequence ID" value="MET3616742.1"/>
    <property type="molecule type" value="Genomic_DNA"/>
</dbReference>
<proteinExistence type="predicted"/>
<reference evidence="1 2" key="1">
    <citation type="submission" date="2024-06" db="EMBL/GenBank/DDBJ databases">
        <title>Genomic Encyclopedia of Type Strains, Phase IV (KMG-IV): sequencing the most valuable type-strain genomes for metagenomic binning, comparative biology and taxonomic classification.</title>
        <authorList>
            <person name="Goeker M."/>
        </authorList>
    </citation>
    <scope>NUCLEOTIDE SEQUENCE [LARGE SCALE GENOMIC DNA]</scope>
    <source>
        <strain evidence="1 2">DSM 21460</strain>
    </source>
</reference>
<keyword evidence="2" id="KW-1185">Reference proteome</keyword>
<comment type="caution">
    <text evidence="1">The sequence shown here is derived from an EMBL/GenBank/DDBJ whole genome shotgun (WGS) entry which is preliminary data.</text>
</comment>
<accession>A0ABV2J7I6</accession>
<dbReference type="RefSeq" id="WP_354366742.1">
    <property type="nucleotide sequence ID" value="NZ_JBEPMA010000001.1"/>
</dbReference>